<comment type="catalytic activity">
    <reaction evidence="15">
        <text>5-phospho-beta-D-ribosylamine + glycine + ATP = N(1)-(5-phospho-beta-D-ribosyl)glycinamide + ADP + phosphate + H(+)</text>
        <dbReference type="Rhea" id="RHEA:17453"/>
        <dbReference type="ChEBI" id="CHEBI:15378"/>
        <dbReference type="ChEBI" id="CHEBI:30616"/>
        <dbReference type="ChEBI" id="CHEBI:43474"/>
        <dbReference type="ChEBI" id="CHEBI:57305"/>
        <dbReference type="ChEBI" id="CHEBI:58681"/>
        <dbReference type="ChEBI" id="CHEBI:143788"/>
        <dbReference type="ChEBI" id="CHEBI:456216"/>
        <dbReference type="EC" id="6.3.4.13"/>
    </reaction>
</comment>
<dbReference type="OrthoDB" id="2018833at2759"/>
<evidence type="ECO:0000256" key="12">
    <source>
        <dbReference type="ARBA" id="ARBA00023268"/>
    </source>
</evidence>
<evidence type="ECO:0000259" key="18">
    <source>
        <dbReference type="PROSITE" id="PS50975"/>
    </source>
</evidence>
<keyword evidence="7 17" id="KW-0547">Nucleotide-binding</keyword>
<dbReference type="GO" id="GO:0004637">
    <property type="term" value="F:phosphoribosylamine-glycine ligase activity"/>
    <property type="evidence" value="ECO:0007669"/>
    <property type="project" value="UniProtKB-EC"/>
</dbReference>
<dbReference type="HAMAP" id="MF_00138">
    <property type="entry name" value="GARS"/>
    <property type="match status" value="1"/>
</dbReference>
<dbReference type="Gene3D" id="3.90.650.10">
    <property type="entry name" value="PurM-like C-terminal domain"/>
    <property type="match status" value="1"/>
</dbReference>
<evidence type="ECO:0000256" key="7">
    <source>
        <dbReference type="ARBA" id="ARBA00022741"/>
    </source>
</evidence>
<dbReference type="SUPFAM" id="SSF55326">
    <property type="entry name" value="PurM N-terminal domain-like"/>
    <property type="match status" value="1"/>
</dbReference>
<dbReference type="GO" id="GO:0005524">
    <property type="term" value="F:ATP binding"/>
    <property type="evidence" value="ECO:0007669"/>
    <property type="project" value="UniProtKB-UniRule"/>
</dbReference>
<evidence type="ECO:0000256" key="16">
    <source>
        <dbReference type="ARBA" id="ARBA00049057"/>
    </source>
</evidence>
<dbReference type="GO" id="GO:0046872">
    <property type="term" value="F:metal ion binding"/>
    <property type="evidence" value="ECO:0007669"/>
    <property type="project" value="UniProtKB-KW"/>
</dbReference>
<evidence type="ECO:0000313" key="20">
    <source>
        <dbReference type="Proteomes" id="UP000039046"/>
    </source>
</evidence>
<dbReference type="PROSITE" id="PS50975">
    <property type="entry name" value="ATP_GRASP"/>
    <property type="match status" value="1"/>
</dbReference>
<dbReference type="HAMAP" id="MF_00741">
    <property type="entry name" value="AIRS"/>
    <property type="match status" value="1"/>
</dbReference>
<dbReference type="InterPro" id="IPR011054">
    <property type="entry name" value="Rudment_hybrid_motif"/>
</dbReference>
<keyword evidence="5 19" id="KW-0436">Ligase</keyword>
<dbReference type="SMART" id="SM01210">
    <property type="entry name" value="GARS_C"/>
    <property type="match status" value="1"/>
</dbReference>
<evidence type="ECO:0000256" key="2">
    <source>
        <dbReference type="ARBA" id="ARBA00004686"/>
    </source>
</evidence>
<dbReference type="FunFam" id="3.30.1490.20:FF:000006">
    <property type="entry name" value="phosphoribosylamine--glycine ligase, chloroplastic-like"/>
    <property type="match status" value="1"/>
</dbReference>
<dbReference type="InterPro" id="IPR020562">
    <property type="entry name" value="PRibGlycinamide_synth_N"/>
</dbReference>
<evidence type="ECO:0000256" key="17">
    <source>
        <dbReference type="PROSITE-ProRule" id="PRU00409"/>
    </source>
</evidence>
<keyword evidence="10" id="KW-0460">Magnesium</keyword>
<dbReference type="STRING" id="1531966.A0A0A1SVD2"/>
<keyword evidence="9 17" id="KW-0067">ATP-binding</keyword>
<comment type="pathway">
    <text evidence="2">Purine metabolism; IMP biosynthesis via de novo pathway; 5-amino-1-(5-phospho-D-ribosyl)imidazole from N(2)-formyl-N(1)-(5-phospho-D-ribosyl)glycinamide: step 2/2.</text>
</comment>
<comment type="similarity">
    <text evidence="4">In the N-terminal section; belongs to the GARS family.</text>
</comment>
<dbReference type="UniPathway" id="UPA00074">
    <property type="reaction ID" value="UER00125"/>
</dbReference>
<dbReference type="InterPro" id="IPR037123">
    <property type="entry name" value="PRibGlycinamide_synth_C_sf"/>
</dbReference>
<dbReference type="InterPro" id="IPR010918">
    <property type="entry name" value="PurM-like_C_dom"/>
</dbReference>
<dbReference type="FunFam" id="3.30.1330.10:FF:000001">
    <property type="entry name" value="Phosphoribosylformylglycinamidine cyclo-ligase"/>
    <property type="match status" value="1"/>
</dbReference>
<sequence>MADLKILLIGNGGREHALAWKLSQSSRVESIFAVPGNGGTATCPKVQNVTSVSAEDFPGLVKFAQDNGVELVVPGPEAPLVAGIEGHFKKAGIACFGPSEAAARLEGSKTYSKDFMKKYNIPTAAYENFSDYEQAAAYIDRVNHDVVIKATGLAAGKGVVLPQTKDEAKEALKQIMVDKAFGDAGSEVVIEELLLGDELSVLTFCDGYSIRSLPLAQDHKRIFDGDQGPNTGGMGCYAPTNITTKELTDKIDKEILEPTILGMRREKQPFRGVLFTGLMITSEGPKVLEYNVRFGDPETQTVLPLLSADTDLAEVMLACAGGYLDNCTLTIDLKFSATVVVAAGGYPGSYAKGTPMSVQAPPAGSTIFHAGTKLDGNQLQSAGGRVIAINSVSDSLRSAVDASYAALATKVIDFEGMFFRKDIAHRAFRDASKTSMTYAQAGVDIQAGNDFVEKIKKAVASTKRAGADAIIGGFGGELDLAVAGYTNAPVLVGAIDGVGTKLMIAQSMKKHDTVGIDLVAMNVNDLIVQGATPLMFLDYYGCSKLDLASAAAFVEGVAEGCRQSGCALVGGETAEMPGMYQGEDYDAAGCAIGAVTRDAMLPQLSNMTEGDVLLGLGSNGVHSNGFSLVRRIVQATGVDYSSPAPWDAGKTVGESLLTPTRIYVKSLLPILGDIKGLAHITGGGLVENVPRMLPESLTAEIEFGTWEIPPVFQWLKTNGNVAGSEMCRTFNSGVGMVIAVDARKADAVANALSATEKVSRLGRLVRREEGVAGCVIKNLESWN</sequence>
<dbReference type="InterPro" id="IPR004733">
    <property type="entry name" value="PurM_cligase"/>
</dbReference>
<dbReference type="InterPro" id="IPR036676">
    <property type="entry name" value="PurM-like_C_sf"/>
</dbReference>
<keyword evidence="12" id="KW-0511">Multifunctional enzyme</keyword>
<dbReference type="Pfam" id="PF00586">
    <property type="entry name" value="AIRS"/>
    <property type="match status" value="1"/>
</dbReference>
<dbReference type="Gene3D" id="3.40.50.20">
    <property type="match status" value="1"/>
</dbReference>
<evidence type="ECO:0000256" key="5">
    <source>
        <dbReference type="ARBA" id="ARBA00022598"/>
    </source>
</evidence>
<dbReference type="SUPFAM" id="SSF52440">
    <property type="entry name" value="PreATP-grasp domain"/>
    <property type="match status" value="1"/>
</dbReference>
<dbReference type="Gene3D" id="3.30.470.20">
    <property type="entry name" value="ATP-grasp fold, B domain"/>
    <property type="match status" value="1"/>
</dbReference>
<dbReference type="InterPro" id="IPR020560">
    <property type="entry name" value="PRibGlycinamide_synth_C-dom"/>
</dbReference>
<dbReference type="InterPro" id="IPR013815">
    <property type="entry name" value="ATP_grasp_subdomain_1"/>
</dbReference>
<dbReference type="InterPro" id="IPR020559">
    <property type="entry name" value="PRibGlycinamide_synth_CS"/>
</dbReference>
<dbReference type="InterPro" id="IPR016185">
    <property type="entry name" value="PreATP-grasp_dom_sf"/>
</dbReference>
<dbReference type="AlphaFoldDB" id="A0A0A1SVD2"/>
<dbReference type="SUPFAM" id="SSF56042">
    <property type="entry name" value="PurM C-terminal domain-like"/>
    <property type="match status" value="1"/>
</dbReference>
<comment type="cofactor">
    <cofactor evidence="1">
        <name>Mg(2+)</name>
        <dbReference type="ChEBI" id="CHEBI:18420"/>
    </cofactor>
</comment>
<gene>
    <name evidence="19" type="ORF">VHEMI04479</name>
</gene>
<keyword evidence="20" id="KW-1185">Reference proteome</keyword>
<reference evidence="19 20" key="1">
    <citation type="journal article" date="2015" name="Genome Announc.">
        <title>Draft Genome Sequence and Gene Annotation of the Entomopathogenic Fungus Verticillium hemipterigenum.</title>
        <authorList>
            <person name="Horn F."/>
            <person name="Habel A."/>
            <person name="Scharf D.H."/>
            <person name="Dworschak J."/>
            <person name="Brakhage A.A."/>
            <person name="Guthke R."/>
            <person name="Hertweck C."/>
            <person name="Linde J."/>
        </authorList>
    </citation>
    <scope>NUCLEOTIDE SEQUENCE [LARGE SCALE GENOMIC DNA]</scope>
</reference>
<dbReference type="GO" id="GO:0005829">
    <property type="term" value="C:cytosol"/>
    <property type="evidence" value="ECO:0007669"/>
    <property type="project" value="TreeGrafter"/>
</dbReference>
<dbReference type="Gene3D" id="3.30.1490.20">
    <property type="entry name" value="ATP-grasp fold, A domain"/>
    <property type="match status" value="1"/>
</dbReference>
<comment type="catalytic activity">
    <reaction evidence="16">
        <text>2-formamido-N(1)-(5-O-phospho-beta-D-ribosyl)acetamidine + ATP = 5-amino-1-(5-phospho-beta-D-ribosyl)imidazole + ADP + phosphate + H(+)</text>
        <dbReference type="Rhea" id="RHEA:23032"/>
        <dbReference type="ChEBI" id="CHEBI:15378"/>
        <dbReference type="ChEBI" id="CHEBI:30616"/>
        <dbReference type="ChEBI" id="CHEBI:43474"/>
        <dbReference type="ChEBI" id="CHEBI:137981"/>
        <dbReference type="ChEBI" id="CHEBI:147287"/>
        <dbReference type="ChEBI" id="CHEBI:456216"/>
        <dbReference type="EC" id="6.3.3.1"/>
    </reaction>
</comment>
<feature type="domain" description="ATP-grasp" evidence="18">
    <location>
        <begin position="113"/>
        <end position="321"/>
    </location>
</feature>
<evidence type="ECO:0000256" key="14">
    <source>
        <dbReference type="ARBA" id="ARBA00029444"/>
    </source>
</evidence>
<evidence type="ECO:0000256" key="9">
    <source>
        <dbReference type="ARBA" id="ARBA00022840"/>
    </source>
</evidence>
<dbReference type="FunFam" id="3.90.600.10:FF:000001">
    <property type="entry name" value="Trifunctional purine biosynthetic protein adenosine-3"/>
    <property type="match status" value="1"/>
</dbReference>
<dbReference type="Gene3D" id="3.30.1330.10">
    <property type="entry name" value="PurM-like, N-terminal domain"/>
    <property type="match status" value="1"/>
</dbReference>
<name>A0A0A1SVD2_9HYPO</name>
<comment type="similarity">
    <text evidence="14">In the C-terminal section; belongs to the AIR synthase family.</text>
</comment>
<keyword evidence="6" id="KW-0479">Metal-binding</keyword>
<organism evidence="19 20">
    <name type="scientific">[Torrubiella] hemipterigena</name>
    <dbReference type="NCBI Taxonomy" id="1531966"/>
    <lineage>
        <taxon>Eukaryota</taxon>
        <taxon>Fungi</taxon>
        <taxon>Dikarya</taxon>
        <taxon>Ascomycota</taxon>
        <taxon>Pezizomycotina</taxon>
        <taxon>Sordariomycetes</taxon>
        <taxon>Hypocreomycetidae</taxon>
        <taxon>Hypocreales</taxon>
        <taxon>Clavicipitaceae</taxon>
        <taxon>Clavicipitaceae incertae sedis</taxon>
        <taxon>'Torrubiella' clade</taxon>
    </lineage>
</organism>
<dbReference type="PANTHER" id="PTHR10520">
    <property type="entry name" value="TRIFUNCTIONAL PURINE BIOSYNTHETIC PROTEIN ADENOSINE-3-RELATED"/>
    <property type="match status" value="1"/>
</dbReference>
<keyword evidence="8" id="KW-0658">Purine biosynthesis</keyword>
<protein>
    <submittedName>
        <fullName evidence="19">Putative Phosphoribosylamine-glycine ligase</fullName>
    </submittedName>
</protein>
<comment type="pathway">
    <text evidence="3">Purine metabolism; IMP biosynthesis via de novo pathway; N(1)-(5-phospho-D-ribosyl)glycinamide from 5-phospho-alpha-D-ribose 1-diphosphate: step 2/2.</text>
</comment>
<evidence type="ECO:0000256" key="6">
    <source>
        <dbReference type="ARBA" id="ARBA00022723"/>
    </source>
</evidence>
<dbReference type="SMART" id="SM01209">
    <property type="entry name" value="GARS_A"/>
    <property type="match status" value="1"/>
</dbReference>
<dbReference type="Pfam" id="PF02769">
    <property type="entry name" value="AIRS_C"/>
    <property type="match status" value="1"/>
</dbReference>
<dbReference type="EMBL" id="CDHN01000002">
    <property type="protein sequence ID" value="CEJ87673.1"/>
    <property type="molecule type" value="Genomic_DNA"/>
</dbReference>
<evidence type="ECO:0000256" key="3">
    <source>
        <dbReference type="ARBA" id="ARBA00005174"/>
    </source>
</evidence>
<evidence type="ECO:0000256" key="1">
    <source>
        <dbReference type="ARBA" id="ARBA00001946"/>
    </source>
</evidence>
<accession>A0A0A1SVD2</accession>
<comment type="function">
    <text evidence="13">Catalyzes the second and fifth step in the 'de novo' purine biosynthesis pathway; contains phosphoribosylamine--glycine ligase (GARS) and phosphoribosylformylglycinamidine cyclo-ligase (AIRS) activities.</text>
</comment>
<dbReference type="NCBIfam" id="TIGR00877">
    <property type="entry name" value="purD"/>
    <property type="match status" value="1"/>
</dbReference>
<dbReference type="GO" id="GO:0006189">
    <property type="term" value="P:'de novo' IMP biosynthetic process"/>
    <property type="evidence" value="ECO:0007669"/>
    <property type="project" value="UniProtKB-UniPathway"/>
</dbReference>
<evidence type="ECO:0000256" key="15">
    <source>
        <dbReference type="ARBA" id="ARBA00047843"/>
    </source>
</evidence>
<dbReference type="PANTHER" id="PTHR10520:SF12">
    <property type="entry name" value="TRIFUNCTIONAL PURINE BIOSYNTHETIC PROTEIN ADENOSINE-3"/>
    <property type="match status" value="1"/>
</dbReference>
<dbReference type="Pfam" id="PF02844">
    <property type="entry name" value="GARS_N"/>
    <property type="match status" value="1"/>
</dbReference>
<dbReference type="SUPFAM" id="SSF56059">
    <property type="entry name" value="Glutathione synthetase ATP-binding domain-like"/>
    <property type="match status" value="1"/>
</dbReference>
<dbReference type="Gene3D" id="3.90.600.10">
    <property type="entry name" value="Phosphoribosylglycinamide synthetase, C-terminal domain"/>
    <property type="match status" value="1"/>
</dbReference>
<dbReference type="Pfam" id="PF02843">
    <property type="entry name" value="GARS_C"/>
    <property type="match status" value="1"/>
</dbReference>
<evidence type="ECO:0000313" key="19">
    <source>
        <dbReference type="EMBL" id="CEJ87673.1"/>
    </source>
</evidence>
<dbReference type="InterPro" id="IPR036921">
    <property type="entry name" value="PurM-like_N_sf"/>
</dbReference>
<evidence type="ECO:0000256" key="4">
    <source>
        <dbReference type="ARBA" id="ARBA00007423"/>
    </source>
</evidence>
<dbReference type="FunFam" id="3.40.50.20:FF:000006">
    <property type="entry name" value="Phosphoribosylamine--glycine ligase, chloroplastic"/>
    <property type="match status" value="1"/>
</dbReference>
<dbReference type="InterPro" id="IPR020561">
    <property type="entry name" value="PRibGlycinamid_synth_ATP-grasp"/>
</dbReference>
<dbReference type="SUPFAM" id="SSF51246">
    <property type="entry name" value="Rudiment single hybrid motif"/>
    <property type="match status" value="1"/>
</dbReference>
<dbReference type="CDD" id="cd02196">
    <property type="entry name" value="PurM"/>
    <property type="match status" value="1"/>
</dbReference>
<dbReference type="InterPro" id="IPR016188">
    <property type="entry name" value="PurM-like_N"/>
</dbReference>
<keyword evidence="11" id="KW-0464">Manganese</keyword>
<evidence type="ECO:0000256" key="10">
    <source>
        <dbReference type="ARBA" id="ARBA00022842"/>
    </source>
</evidence>
<dbReference type="FunFam" id="3.30.470.20:FF:000018">
    <property type="entry name" value="Trifunctional purine biosynthetic protein adenosine-3"/>
    <property type="match status" value="1"/>
</dbReference>
<dbReference type="Proteomes" id="UP000039046">
    <property type="component" value="Unassembled WGS sequence"/>
</dbReference>
<dbReference type="Pfam" id="PF01071">
    <property type="entry name" value="GARS_A"/>
    <property type="match status" value="1"/>
</dbReference>
<evidence type="ECO:0000256" key="11">
    <source>
        <dbReference type="ARBA" id="ARBA00023211"/>
    </source>
</evidence>
<dbReference type="GO" id="GO:0046084">
    <property type="term" value="P:adenine biosynthetic process"/>
    <property type="evidence" value="ECO:0007669"/>
    <property type="project" value="TreeGrafter"/>
</dbReference>
<dbReference type="InterPro" id="IPR000115">
    <property type="entry name" value="PRibGlycinamide_synth"/>
</dbReference>
<dbReference type="PROSITE" id="PS00184">
    <property type="entry name" value="GARS"/>
    <property type="match status" value="1"/>
</dbReference>
<dbReference type="NCBIfam" id="TIGR00878">
    <property type="entry name" value="purM"/>
    <property type="match status" value="1"/>
</dbReference>
<proteinExistence type="inferred from homology"/>
<evidence type="ECO:0000256" key="13">
    <source>
        <dbReference type="ARBA" id="ARBA00029388"/>
    </source>
</evidence>
<dbReference type="FunFam" id="3.90.650.10:FF:000007">
    <property type="entry name" value="Trifunctional purine biosynthetic protein adenosine-3"/>
    <property type="match status" value="1"/>
</dbReference>
<dbReference type="InterPro" id="IPR011761">
    <property type="entry name" value="ATP-grasp"/>
</dbReference>
<dbReference type="HOGENOM" id="CLU_005361_1_0_1"/>
<dbReference type="GO" id="GO:0004641">
    <property type="term" value="F:phosphoribosylformylglycinamidine cyclo-ligase activity"/>
    <property type="evidence" value="ECO:0007669"/>
    <property type="project" value="UniProtKB-EC"/>
</dbReference>
<evidence type="ECO:0000256" key="8">
    <source>
        <dbReference type="ARBA" id="ARBA00022755"/>
    </source>
</evidence>